<feature type="region of interest" description="Disordered" evidence="1">
    <location>
        <begin position="329"/>
        <end position="352"/>
    </location>
</feature>
<dbReference type="PANTHER" id="PTHR14136">
    <property type="entry name" value="BTB_POZ DOMAIN-CONTAINING PROTEIN KCTD9"/>
    <property type="match status" value="1"/>
</dbReference>
<keyword evidence="2" id="KW-0812">Transmembrane</keyword>
<feature type="transmembrane region" description="Helical" evidence="2">
    <location>
        <begin position="186"/>
        <end position="203"/>
    </location>
</feature>
<keyword evidence="4" id="KW-1185">Reference proteome</keyword>
<sequence>MTSWADWIRAFLGATVAYAMTMGVWRLVARAAAFRDPHRHTGRRMALVPRPAVRPHTQDLRRRLRGALAVRRYLGAPAAPPSDRLLRPLVEADRSARVLAAGRRVWSLAVPIALALCGSVLGAWLIVSEYFYDGPVMELLPDVYSSLDQLLGGDGWYDQGSDYCASWSLLTGCEADAGPWWNGVEAGPLFGFALALPVAAWRLRRAALRSFALWARQEPPLLACLDALTACRDVLRATVAPPAATVLDLRVAELRAALRDFAQDGLPIDGDRRAELEAHTGRVAATLAEASGQVLRDGTTALAALTGLLATVQDRLHAGRWFVLLEPAQLPPAPTPPPGPGPAPASAAAPGGEGTRWQRYMWVATAMPTVPAVLALVFTAVTITQADETLGLTRREQVATTYSDTVDSLGDDSMDVRISSIYALQRIMRDSPSEQPAIVKILGAYVRQHAKMPAQKTADRLRKDPKTRPTEDVAAALEVLGSRTQVVDGESYVNLRETFLVGADLASLDFTNADMRDADLSRADLREGVFDTVWFDKARMEGAMLSSATFLNAQFTETDLTGAWLDGAQLIGAQLTGADLTGAQAMPADNGAITQFDEADLTGANLSRADLTSASLTGADLRKDDTHPAAIVTGTNFTAADLTRAHLEGVDRRAADWTDAVLP</sequence>
<organism evidence="3 4">
    <name type="scientific">Streptomyces sp. 900129855</name>
    <dbReference type="NCBI Taxonomy" id="3155129"/>
    <lineage>
        <taxon>Bacteria</taxon>
        <taxon>Bacillati</taxon>
        <taxon>Actinomycetota</taxon>
        <taxon>Actinomycetes</taxon>
        <taxon>Kitasatosporales</taxon>
        <taxon>Streptomycetaceae</taxon>
        <taxon>Streptomyces</taxon>
    </lineage>
</organism>
<feature type="transmembrane region" description="Helical" evidence="2">
    <location>
        <begin position="360"/>
        <end position="383"/>
    </location>
</feature>
<evidence type="ECO:0000313" key="3">
    <source>
        <dbReference type="EMBL" id="MEU3784730.1"/>
    </source>
</evidence>
<dbReference type="SUPFAM" id="SSF141571">
    <property type="entry name" value="Pentapeptide repeat-like"/>
    <property type="match status" value="1"/>
</dbReference>
<proteinExistence type="predicted"/>
<gene>
    <name evidence="3" type="ORF">AB0E89_30030</name>
</gene>
<feature type="transmembrane region" description="Helical" evidence="2">
    <location>
        <begin position="6"/>
        <end position="29"/>
    </location>
</feature>
<protein>
    <submittedName>
        <fullName evidence="3">Pentapeptide repeat-containing protein</fullName>
    </submittedName>
</protein>
<dbReference type="Pfam" id="PF00805">
    <property type="entry name" value="Pentapeptide"/>
    <property type="match status" value="3"/>
</dbReference>
<keyword evidence="2" id="KW-0472">Membrane</keyword>
<comment type="caution">
    <text evidence="3">The sequence shown here is derived from an EMBL/GenBank/DDBJ whole genome shotgun (WGS) entry which is preliminary data.</text>
</comment>
<feature type="transmembrane region" description="Helical" evidence="2">
    <location>
        <begin position="105"/>
        <end position="127"/>
    </location>
</feature>
<dbReference type="EMBL" id="JBEZVE010000017">
    <property type="protein sequence ID" value="MEU3784730.1"/>
    <property type="molecule type" value="Genomic_DNA"/>
</dbReference>
<evidence type="ECO:0000313" key="4">
    <source>
        <dbReference type="Proteomes" id="UP001550739"/>
    </source>
</evidence>
<dbReference type="InterPro" id="IPR051082">
    <property type="entry name" value="Pentapeptide-BTB/POZ_domain"/>
</dbReference>
<dbReference type="Gene3D" id="2.160.20.80">
    <property type="entry name" value="E3 ubiquitin-protein ligase SopA"/>
    <property type="match status" value="2"/>
</dbReference>
<dbReference type="Proteomes" id="UP001550739">
    <property type="component" value="Unassembled WGS sequence"/>
</dbReference>
<dbReference type="InterPro" id="IPR001646">
    <property type="entry name" value="5peptide_repeat"/>
</dbReference>
<evidence type="ECO:0000256" key="2">
    <source>
        <dbReference type="SAM" id="Phobius"/>
    </source>
</evidence>
<dbReference type="RefSeq" id="WP_361706229.1">
    <property type="nucleotide sequence ID" value="NZ_JBEZVE010000017.1"/>
</dbReference>
<dbReference type="PANTHER" id="PTHR14136:SF17">
    <property type="entry name" value="BTB_POZ DOMAIN-CONTAINING PROTEIN KCTD9"/>
    <property type="match status" value="1"/>
</dbReference>
<feature type="compositionally biased region" description="Pro residues" evidence="1">
    <location>
        <begin position="329"/>
        <end position="343"/>
    </location>
</feature>
<accession>A0ABV2ZQG3</accession>
<evidence type="ECO:0000256" key="1">
    <source>
        <dbReference type="SAM" id="MobiDB-lite"/>
    </source>
</evidence>
<keyword evidence="2" id="KW-1133">Transmembrane helix</keyword>
<name>A0ABV2ZQG3_9ACTN</name>
<reference evidence="3 4" key="1">
    <citation type="submission" date="2024-06" db="EMBL/GenBank/DDBJ databases">
        <title>The Natural Products Discovery Center: Release of the First 8490 Sequenced Strains for Exploring Actinobacteria Biosynthetic Diversity.</title>
        <authorList>
            <person name="Kalkreuter E."/>
            <person name="Kautsar S.A."/>
            <person name="Yang D."/>
            <person name="Bader C.D."/>
            <person name="Teijaro C.N."/>
            <person name="Fluegel L."/>
            <person name="Davis C.M."/>
            <person name="Simpson J.R."/>
            <person name="Lauterbach L."/>
            <person name="Steele A.D."/>
            <person name="Gui C."/>
            <person name="Meng S."/>
            <person name="Li G."/>
            <person name="Viehrig K."/>
            <person name="Ye F."/>
            <person name="Su P."/>
            <person name="Kiefer A.F."/>
            <person name="Nichols A."/>
            <person name="Cepeda A.J."/>
            <person name="Yan W."/>
            <person name="Fan B."/>
            <person name="Jiang Y."/>
            <person name="Adhikari A."/>
            <person name="Zheng C.-J."/>
            <person name="Schuster L."/>
            <person name="Cowan T.M."/>
            <person name="Smanski M.J."/>
            <person name="Chevrette M.G."/>
            <person name="De Carvalho L.P.S."/>
            <person name="Shen B."/>
        </authorList>
    </citation>
    <scope>NUCLEOTIDE SEQUENCE [LARGE SCALE GENOMIC DNA]</scope>
    <source>
        <strain evidence="3 4">NPDC033843</strain>
    </source>
</reference>